<name>A0A9D5R924_9FIRM</name>
<gene>
    <name evidence="1" type="ORF">INF28_11105</name>
</gene>
<reference evidence="1" key="1">
    <citation type="submission" date="2020-10" db="EMBL/GenBank/DDBJ databases">
        <title>ChiBAC.</title>
        <authorList>
            <person name="Zenner C."/>
            <person name="Hitch T.C.A."/>
            <person name="Clavel T."/>
        </authorList>
    </citation>
    <scope>NUCLEOTIDE SEQUENCE</scope>
    <source>
        <strain evidence="1">DSM 107454</strain>
    </source>
</reference>
<comment type="caution">
    <text evidence="1">The sequence shown here is derived from an EMBL/GenBank/DDBJ whole genome shotgun (WGS) entry which is preliminary data.</text>
</comment>
<protein>
    <submittedName>
        <fullName evidence="1">Uncharacterized protein</fullName>
    </submittedName>
</protein>
<proteinExistence type="predicted"/>
<evidence type="ECO:0000313" key="2">
    <source>
        <dbReference type="Proteomes" id="UP000806542"/>
    </source>
</evidence>
<dbReference type="RefSeq" id="WP_226393545.1">
    <property type="nucleotide sequence ID" value="NZ_JADCKB010000030.1"/>
</dbReference>
<evidence type="ECO:0000313" key="1">
    <source>
        <dbReference type="EMBL" id="MBE5041006.1"/>
    </source>
</evidence>
<dbReference type="EMBL" id="JADCKB010000030">
    <property type="protein sequence ID" value="MBE5041006.1"/>
    <property type="molecule type" value="Genomic_DNA"/>
</dbReference>
<dbReference type="Proteomes" id="UP000806542">
    <property type="component" value="Unassembled WGS sequence"/>
</dbReference>
<dbReference type="AlphaFoldDB" id="A0A9D5R924"/>
<accession>A0A9D5R924</accession>
<keyword evidence="2" id="KW-1185">Reference proteome</keyword>
<organism evidence="1 2">
    <name type="scientific">Ructibacterium gallinarum</name>
    <dbReference type="NCBI Taxonomy" id="2779355"/>
    <lineage>
        <taxon>Bacteria</taxon>
        <taxon>Bacillati</taxon>
        <taxon>Bacillota</taxon>
        <taxon>Clostridia</taxon>
        <taxon>Eubacteriales</taxon>
        <taxon>Oscillospiraceae</taxon>
        <taxon>Ructibacterium</taxon>
    </lineage>
</organism>
<sequence>MVWILLFFALGTLFRLGFICCCMLAGREDTILNNPIKDKNDVSSLERSVGYFSIRGFFPLFNVARYGFSRAECQELDILNVPRCLNRRGTSCLSFIWRF</sequence>